<gene>
    <name evidence="8" type="ORF">CQW23_20387</name>
</gene>
<dbReference type="GO" id="GO:0008270">
    <property type="term" value="F:zinc ion binding"/>
    <property type="evidence" value="ECO:0007669"/>
    <property type="project" value="UniProtKB-KW"/>
</dbReference>
<comment type="caution">
    <text evidence="8">The sequence shown here is derived from an EMBL/GenBank/DDBJ whole genome shotgun (WGS) entry which is preliminary data.</text>
</comment>
<evidence type="ECO:0000313" key="9">
    <source>
        <dbReference type="Proteomes" id="UP000224567"/>
    </source>
</evidence>
<keyword evidence="5" id="KW-0175">Coiled coil</keyword>
<keyword evidence="6" id="KW-0812">Transmembrane</keyword>
<evidence type="ECO:0000313" key="8">
    <source>
        <dbReference type="EMBL" id="PHT41533.1"/>
    </source>
</evidence>
<dbReference type="Pfam" id="PF06839">
    <property type="entry name" value="Zn_ribbon_GRF"/>
    <property type="match status" value="1"/>
</dbReference>
<dbReference type="PROSITE" id="PS51999">
    <property type="entry name" value="ZF_GRF"/>
    <property type="match status" value="1"/>
</dbReference>
<protein>
    <recommendedName>
        <fullName evidence="7">GRF-type domain-containing protein</fullName>
    </recommendedName>
</protein>
<keyword evidence="6" id="KW-0472">Membrane</keyword>
<keyword evidence="1" id="KW-0479">Metal-binding</keyword>
<reference evidence="9" key="2">
    <citation type="journal article" date="2017" name="J. Anim. Genet.">
        <title>Multiple reference genome sequences of hot pepper reveal the massive evolution of plant disease resistance genes by retroduplication.</title>
        <authorList>
            <person name="Kim S."/>
            <person name="Park J."/>
            <person name="Yeom S.-I."/>
            <person name="Kim Y.-M."/>
            <person name="Seo E."/>
            <person name="Kim K.-T."/>
            <person name="Kim M.-S."/>
            <person name="Lee J.M."/>
            <person name="Cheong K."/>
            <person name="Shin H.-S."/>
            <person name="Kim S.-B."/>
            <person name="Han K."/>
            <person name="Lee J."/>
            <person name="Park M."/>
            <person name="Lee H.-A."/>
            <person name="Lee H.-Y."/>
            <person name="Lee Y."/>
            <person name="Oh S."/>
            <person name="Lee J.H."/>
            <person name="Choi E."/>
            <person name="Choi E."/>
            <person name="Lee S.E."/>
            <person name="Jeon J."/>
            <person name="Kim H."/>
            <person name="Choi G."/>
            <person name="Song H."/>
            <person name="Lee J."/>
            <person name="Lee S.-C."/>
            <person name="Kwon J.-K."/>
            <person name="Lee H.-Y."/>
            <person name="Koo N."/>
            <person name="Hong Y."/>
            <person name="Kim R.W."/>
            <person name="Kang W.-H."/>
            <person name="Huh J.H."/>
            <person name="Kang B.-C."/>
            <person name="Yang T.-J."/>
            <person name="Lee Y.-H."/>
            <person name="Bennetzen J.L."/>
            <person name="Choi D."/>
        </authorList>
    </citation>
    <scope>NUCLEOTIDE SEQUENCE [LARGE SCALE GENOMIC DNA]</scope>
    <source>
        <strain evidence="9">cv. PBC81</strain>
    </source>
</reference>
<organism evidence="8 9">
    <name type="scientific">Capsicum baccatum</name>
    <name type="common">Peruvian pepper</name>
    <dbReference type="NCBI Taxonomy" id="33114"/>
    <lineage>
        <taxon>Eukaryota</taxon>
        <taxon>Viridiplantae</taxon>
        <taxon>Streptophyta</taxon>
        <taxon>Embryophyta</taxon>
        <taxon>Tracheophyta</taxon>
        <taxon>Spermatophyta</taxon>
        <taxon>Magnoliopsida</taxon>
        <taxon>eudicotyledons</taxon>
        <taxon>Gunneridae</taxon>
        <taxon>Pentapetalae</taxon>
        <taxon>asterids</taxon>
        <taxon>lamiids</taxon>
        <taxon>Solanales</taxon>
        <taxon>Solanaceae</taxon>
        <taxon>Solanoideae</taxon>
        <taxon>Capsiceae</taxon>
        <taxon>Capsicum</taxon>
    </lineage>
</organism>
<keyword evidence="2 4" id="KW-0863">Zinc-finger</keyword>
<feature type="domain" description="GRF-type" evidence="7">
    <location>
        <begin position="14"/>
        <end position="56"/>
    </location>
</feature>
<reference evidence="8 9" key="1">
    <citation type="journal article" date="2017" name="Genome Biol.">
        <title>New reference genome sequences of hot pepper reveal the massive evolution of plant disease-resistance genes by retroduplication.</title>
        <authorList>
            <person name="Kim S."/>
            <person name="Park J."/>
            <person name="Yeom S.I."/>
            <person name="Kim Y.M."/>
            <person name="Seo E."/>
            <person name="Kim K.T."/>
            <person name="Kim M.S."/>
            <person name="Lee J.M."/>
            <person name="Cheong K."/>
            <person name="Shin H.S."/>
            <person name="Kim S.B."/>
            <person name="Han K."/>
            <person name="Lee J."/>
            <person name="Park M."/>
            <person name="Lee H.A."/>
            <person name="Lee H.Y."/>
            <person name="Lee Y."/>
            <person name="Oh S."/>
            <person name="Lee J.H."/>
            <person name="Choi E."/>
            <person name="Choi E."/>
            <person name="Lee S.E."/>
            <person name="Jeon J."/>
            <person name="Kim H."/>
            <person name="Choi G."/>
            <person name="Song H."/>
            <person name="Lee J."/>
            <person name="Lee S.C."/>
            <person name="Kwon J.K."/>
            <person name="Lee H.Y."/>
            <person name="Koo N."/>
            <person name="Hong Y."/>
            <person name="Kim R.W."/>
            <person name="Kang W.H."/>
            <person name="Huh J.H."/>
            <person name="Kang B.C."/>
            <person name="Yang T.J."/>
            <person name="Lee Y.H."/>
            <person name="Bennetzen J.L."/>
            <person name="Choi D."/>
        </authorList>
    </citation>
    <scope>NUCLEOTIDE SEQUENCE [LARGE SCALE GENOMIC DNA]</scope>
    <source>
        <strain evidence="9">cv. PBC81</strain>
    </source>
</reference>
<dbReference type="AlphaFoldDB" id="A0A2G2W8G7"/>
<evidence type="ECO:0000256" key="3">
    <source>
        <dbReference type="ARBA" id="ARBA00022833"/>
    </source>
</evidence>
<evidence type="ECO:0000256" key="5">
    <source>
        <dbReference type="SAM" id="Coils"/>
    </source>
</evidence>
<feature type="transmembrane region" description="Helical" evidence="6">
    <location>
        <begin position="134"/>
        <end position="153"/>
    </location>
</feature>
<evidence type="ECO:0000256" key="6">
    <source>
        <dbReference type="SAM" id="Phobius"/>
    </source>
</evidence>
<evidence type="ECO:0000256" key="1">
    <source>
        <dbReference type="ARBA" id="ARBA00022723"/>
    </source>
</evidence>
<keyword evidence="9" id="KW-1185">Reference proteome</keyword>
<evidence type="ECO:0000256" key="4">
    <source>
        <dbReference type="PROSITE-ProRule" id="PRU01343"/>
    </source>
</evidence>
<evidence type="ECO:0000259" key="7">
    <source>
        <dbReference type="PROSITE" id="PS51999"/>
    </source>
</evidence>
<dbReference type="InterPro" id="IPR010666">
    <property type="entry name" value="Znf_GRF"/>
</dbReference>
<dbReference type="PANTHER" id="PTHR33248">
    <property type="entry name" value="ZINC ION-BINDING PROTEIN"/>
    <property type="match status" value="1"/>
</dbReference>
<evidence type="ECO:0000256" key="2">
    <source>
        <dbReference type="ARBA" id="ARBA00022771"/>
    </source>
</evidence>
<accession>A0A2G2W8G7</accession>
<dbReference type="Proteomes" id="UP000224567">
    <property type="component" value="Unassembled WGS sequence"/>
</dbReference>
<feature type="coiled-coil region" evidence="5">
    <location>
        <begin position="75"/>
        <end position="132"/>
    </location>
</feature>
<dbReference type="EMBL" id="MLFT02000008">
    <property type="protein sequence ID" value="PHT41533.1"/>
    <property type="molecule type" value="Genomic_DNA"/>
</dbReference>
<keyword evidence="3" id="KW-0862">Zinc</keyword>
<name>A0A2G2W8G7_CAPBA</name>
<proteinExistence type="predicted"/>
<sequence length="154" mass="18137">MSQNFVNVEVPDLCYCFEFGPLRISRTPSNSGRRFFGFKVPKENGGCGYFRWIDPKPSVFVHQYPEVESSLMIRCKDGENLCDLLKQKLKDVEQERDTLYEKLNDSEEKLIALRQKLKKVKLERECAKLKLNRLVLLLLIVLIVKWFFNIYGVR</sequence>
<dbReference type="STRING" id="33114.A0A2G2W8G7"/>
<dbReference type="OrthoDB" id="1423929at2759"/>
<keyword evidence="6" id="KW-1133">Transmembrane helix</keyword>